<evidence type="ECO:0000256" key="5">
    <source>
        <dbReference type="PIRSR" id="PIRSR000137-2"/>
    </source>
</evidence>
<evidence type="ECO:0000256" key="2">
    <source>
        <dbReference type="ARBA" id="ARBA00010790"/>
    </source>
</evidence>
<dbReference type="InterPro" id="IPR000172">
    <property type="entry name" value="GMC_OxRdtase_N"/>
</dbReference>
<evidence type="ECO:0000256" key="1">
    <source>
        <dbReference type="ARBA" id="ARBA00001974"/>
    </source>
</evidence>
<evidence type="ECO:0000313" key="7">
    <source>
        <dbReference type="EMBL" id="GGJ17640.1"/>
    </source>
</evidence>
<proteinExistence type="inferred from homology"/>
<dbReference type="PANTHER" id="PTHR11552">
    <property type="entry name" value="GLUCOSE-METHANOL-CHOLINE GMC OXIDOREDUCTASE"/>
    <property type="match status" value="1"/>
</dbReference>
<evidence type="ECO:0000256" key="4">
    <source>
        <dbReference type="ARBA" id="ARBA00022827"/>
    </source>
</evidence>
<keyword evidence="3" id="KW-0285">Flavoprotein</keyword>
<organism evidence="7 8">
    <name type="scientific">Neoroseomonas lacus</name>
    <dbReference type="NCBI Taxonomy" id="287609"/>
    <lineage>
        <taxon>Bacteria</taxon>
        <taxon>Pseudomonadati</taxon>
        <taxon>Pseudomonadota</taxon>
        <taxon>Alphaproteobacteria</taxon>
        <taxon>Acetobacterales</taxon>
        <taxon>Acetobacteraceae</taxon>
        <taxon>Neoroseomonas</taxon>
    </lineage>
</organism>
<comment type="similarity">
    <text evidence="2">Belongs to the GMC oxidoreductase family.</text>
</comment>
<feature type="domain" description="Glucose-methanol-choline oxidoreductase N-terminal" evidence="6">
    <location>
        <begin position="264"/>
        <end position="278"/>
    </location>
</feature>
<reference evidence="7" key="1">
    <citation type="journal article" date="2014" name="Int. J. Syst. Evol. Microbiol.">
        <title>Complete genome sequence of Corynebacterium casei LMG S-19264T (=DSM 44701T), isolated from a smear-ripened cheese.</title>
        <authorList>
            <consortium name="US DOE Joint Genome Institute (JGI-PGF)"/>
            <person name="Walter F."/>
            <person name="Albersmeier A."/>
            <person name="Kalinowski J."/>
            <person name="Ruckert C."/>
        </authorList>
    </citation>
    <scope>NUCLEOTIDE SEQUENCE</scope>
    <source>
        <strain evidence="7">CGMCC 1.3617</strain>
    </source>
</reference>
<comment type="cofactor">
    <cofactor evidence="1 5">
        <name>FAD</name>
        <dbReference type="ChEBI" id="CHEBI:57692"/>
    </cofactor>
</comment>
<dbReference type="Pfam" id="PF00732">
    <property type="entry name" value="GMC_oxred_N"/>
    <property type="match status" value="1"/>
</dbReference>
<keyword evidence="8" id="KW-1185">Reference proteome</keyword>
<keyword evidence="4 5" id="KW-0274">FAD</keyword>
<protein>
    <submittedName>
        <fullName evidence="7">Choline dehydrogenase</fullName>
    </submittedName>
</protein>
<dbReference type="SUPFAM" id="SSF54373">
    <property type="entry name" value="FAD-linked reductases, C-terminal domain"/>
    <property type="match status" value="1"/>
</dbReference>
<dbReference type="Gene3D" id="3.30.560.10">
    <property type="entry name" value="Glucose Oxidase, domain 3"/>
    <property type="match status" value="1"/>
</dbReference>
<dbReference type="InterPro" id="IPR012132">
    <property type="entry name" value="GMC_OxRdtase"/>
</dbReference>
<reference evidence="7" key="2">
    <citation type="submission" date="2020-09" db="EMBL/GenBank/DDBJ databases">
        <authorList>
            <person name="Sun Q."/>
            <person name="Zhou Y."/>
        </authorList>
    </citation>
    <scope>NUCLEOTIDE SEQUENCE</scope>
    <source>
        <strain evidence="7">CGMCC 1.3617</strain>
    </source>
</reference>
<evidence type="ECO:0000256" key="3">
    <source>
        <dbReference type="ARBA" id="ARBA00022630"/>
    </source>
</evidence>
<evidence type="ECO:0000313" key="8">
    <source>
        <dbReference type="Proteomes" id="UP000661507"/>
    </source>
</evidence>
<dbReference type="InterPro" id="IPR007867">
    <property type="entry name" value="GMC_OxRtase_C"/>
</dbReference>
<dbReference type="EMBL" id="BMKW01000006">
    <property type="protein sequence ID" value="GGJ17640.1"/>
    <property type="molecule type" value="Genomic_DNA"/>
</dbReference>
<dbReference type="PROSITE" id="PS51257">
    <property type="entry name" value="PROKAR_LIPOPROTEIN"/>
    <property type="match status" value="1"/>
</dbReference>
<dbReference type="GO" id="GO:0016614">
    <property type="term" value="F:oxidoreductase activity, acting on CH-OH group of donors"/>
    <property type="evidence" value="ECO:0007669"/>
    <property type="project" value="InterPro"/>
</dbReference>
<dbReference type="AlphaFoldDB" id="A0A917KKA4"/>
<dbReference type="GO" id="GO:0050660">
    <property type="term" value="F:flavin adenine dinucleotide binding"/>
    <property type="evidence" value="ECO:0007669"/>
    <property type="project" value="InterPro"/>
</dbReference>
<dbReference type="Pfam" id="PF05199">
    <property type="entry name" value="GMC_oxred_C"/>
    <property type="match status" value="1"/>
</dbReference>
<dbReference type="SUPFAM" id="SSF51905">
    <property type="entry name" value="FAD/NAD(P)-binding domain"/>
    <property type="match status" value="1"/>
</dbReference>
<feature type="binding site" evidence="5">
    <location>
        <position position="95"/>
    </location>
    <ligand>
        <name>FAD</name>
        <dbReference type="ChEBI" id="CHEBI:57692"/>
    </ligand>
</feature>
<evidence type="ECO:0000259" key="6">
    <source>
        <dbReference type="PROSITE" id="PS00624"/>
    </source>
</evidence>
<dbReference type="PIRSF" id="PIRSF000137">
    <property type="entry name" value="Alcohol_oxidase"/>
    <property type="match status" value="1"/>
</dbReference>
<dbReference type="PROSITE" id="PS00624">
    <property type="entry name" value="GMC_OXRED_2"/>
    <property type="match status" value="1"/>
</dbReference>
<sequence length="544" mass="58437">MVRRVAMTIEAAMSDNFDHVIVGAGSAGCVLANRLSAHGATVAIIEAGGKDRHPYIHIPAGYARILDHAKLTWGFRTEPDAATGNRALDYPRGRVWGGSSSINGLGHVRGDPSDYDLWAQKGCTGWGWDDLLPYFVRHESFAGGGEGRGTSGPQPIEHLAETPELLDQFAAAARAIGLPVNADMNGPRREGFATFQQTRRGQRRVSAARAYLVPALSRPNLTVIDNSLALRIVVEGGRATGVAIRRGGEERIIRARFGVVLSAGAIGSPHLLMRSGIGPATHVAEHGIAPVFDAPGVGQNLQDHYIVRLSYRLTDHRWSANRRIVWPRLGLEVLRWLTTGKGVLTWSPGMMSLFARTEAGLDAPDIQINGGPLSWQDGRIGVPETEPGFTLGVWQCRPHSRGSVTLKSARAEDAPAIAPRFLTEHADEACVVRGMRLARRWMAAAPLQGIVAREVRPGPEAESDEALLAVAKATGGTVYHPSCTVRMGGDANAPLDARLRFRGIEGLRVVDASVFPDIPVCNINATVLSVAEKASDLIAEDMRA</sequence>
<dbReference type="InterPro" id="IPR036188">
    <property type="entry name" value="FAD/NAD-bd_sf"/>
</dbReference>
<name>A0A917KKA4_9PROT</name>
<accession>A0A917KKA4</accession>
<dbReference type="Proteomes" id="UP000661507">
    <property type="component" value="Unassembled WGS sequence"/>
</dbReference>
<dbReference type="PANTHER" id="PTHR11552:SF147">
    <property type="entry name" value="CHOLINE DEHYDROGENASE, MITOCHONDRIAL"/>
    <property type="match status" value="1"/>
</dbReference>
<gene>
    <name evidence="7" type="ORF">GCM10011320_26240</name>
</gene>
<dbReference type="Gene3D" id="3.50.50.60">
    <property type="entry name" value="FAD/NAD(P)-binding domain"/>
    <property type="match status" value="1"/>
</dbReference>
<comment type="caution">
    <text evidence="7">The sequence shown here is derived from an EMBL/GenBank/DDBJ whole genome shotgun (WGS) entry which is preliminary data.</text>
</comment>